<name>A0AC35TLY1_9BILA</name>
<sequence>MAFVTTTQNTIFEETNFTTTFTNDTIKYDIEEEPVFFNANVLLRFRFFIRYIIPLFCIVGVLGNSMALIILKTNYWLKRLTSNAYLTTLSIMGCLFLVILFVTFTESLLSFGSFYSTWPIGCKICTFLTHYSDFVCSWMIVWVSLDRMLILYRPKIRRYICNKQFAKTASCTTCLVGILIYCTFLKMVGIEETNGAVYCGLESSTDTIWGMDRMGVNNFFVILDMVVCTIIPSILIITVNCLSIYRYRQCMKVYASGILRVRFLKVPSGDTNGTQGTAGSNDTSNTRKTMLGTSLIGLSNQETCAGTNISKNRKSGKLRASDLTLTRSLLIVTSTFVFLGLPNYAFRIHLHYFGVEHGNHSYHFVGFLSNMIYYAHHAVLFYMYIFWSPQMKKQLKPTALKLLECYCCKTVPDFGHDNIPYAKR</sequence>
<dbReference type="Proteomes" id="UP000095286">
    <property type="component" value="Unplaced"/>
</dbReference>
<dbReference type="WBParaSite" id="RSKR_0000165700.1">
    <property type="protein sequence ID" value="RSKR_0000165700.1"/>
    <property type="gene ID" value="RSKR_0000165700"/>
</dbReference>
<protein>
    <submittedName>
        <fullName evidence="2">G_PROTEIN_RECEP_F1_2 domain-containing protein</fullName>
    </submittedName>
</protein>
<evidence type="ECO:0000313" key="2">
    <source>
        <dbReference type="WBParaSite" id="RSKR_0000165700.1"/>
    </source>
</evidence>
<evidence type="ECO:0000313" key="1">
    <source>
        <dbReference type="Proteomes" id="UP000095286"/>
    </source>
</evidence>
<accession>A0AC35TLY1</accession>
<reference evidence="2" key="1">
    <citation type="submission" date="2016-11" db="UniProtKB">
        <authorList>
            <consortium name="WormBaseParasite"/>
        </authorList>
    </citation>
    <scope>IDENTIFICATION</scope>
    <source>
        <strain evidence="2">KR3021</strain>
    </source>
</reference>
<organism evidence="1 2">
    <name type="scientific">Rhabditophanes sp. KR3021</name>
    <dbReference type="NCBI Taxonomy" id="114890"/>
    <lineage>
        <taxon>Eukaryota</taxon>
        <taxon>Metazoa</taxon>
        <taxon>Ecdysozoa</taxon>
        <taxon>Nematoda</taxon>
        <taxon>Chromadorea</taxon>
        <taxon>Rhabditida</taxon>
        <taxon>Tylenchina</taxon>
        <taxon>Panagrolaimomorpha</taxon>
        <taxon>Strongyloidoidea</taxon>
        <taxon>Alloionematidae</taxon>
        <taxon>Rhabditophanes</taxon>
    </lineage>
</organism>
<proteinExistence type="predicted"/>